<proteinExistence type="predicted"/>
<gene>
    <name evidence="1" type="ORF">BDN72DRAFT_766608</name>
</gene>
<keyword evidence="2" id="KW-1185">Reference proteome</keyword>
<dbReference type="Proteomes" id="UP000308600">
    <property type="component" value="Unassembled WGS sequence"/>
</dbReference>
<accession>A0ACD3AXD5</accession>
<evidence type="ECO:0000313" key="1">
    <source>
        <dbReference type="EMBL" id="TFK70393.1"/>
    </source>
</evidence>
<sequence>MATSSLDHRDHRDTQTFTNTATSKFLTDEKLYNERVASIPTSATHSSAPQPPNTSRKFRWIGRVGLGVISDIRARAPWYLSDWTDAWNYRVIPATALIFFANVLPGIAFSLDLIETTQQYGVAEVLVSSFMAAFVFSVFGAQPLTIAGVTGPITVFNKVIFEILRNQAQPPNYHQFVGWVYLWAAMLHWITALLNWCNFLRYVTLFSCDTFGFYVSWVYLQYGIQVITRQLQSNDQQNSPGPFVGIILALLMVVTSFLFQVLSQKPYFHRHVRRFFADYGMPISLIASSAMAYWGRFNTANPITLPVGSAFQPAGGRQWLIRFWELDAKWVGIALPFGFVLWILFFFDHNVSSLMAQGSEFPLRKPPGFHLDFFLLGITTFISGLIGVPAPNGLIPQAPIHTKSLLVYGVPPKRYDEEQAETDPNTRAPTPLQSESPKLDTVSLIQREIPIAVVEQRVSNLAQGALCLVLLSGPFLRVLHLIPRGVLAGLFWFMGLDALHGNPITHKLSYFLRDRTLTPPNEPLRRVRKSRILMFLAIQLIAFGATFAVTQTIAAIGFPIIIALLLPIRTQIVPRLPFTADELAILDGPTASAFTMESVGGVLRA</sequence>
<organism evidence="1 2">
    <name type="scientific">Pluteus cervinus</name>
    <dbReference type="NCBI Taxonomy" id="181527"/>
    <lineage>
        <taxon>Eukaryota</taxon>
        <taxon>Fungi</taxon>
        <taxon>Dikarya</taxon>
        <taxon>Basidiomycota</taxon>
        <taxon>Agaricomycotina</taxon>
        <taxon>Agaricomycetes</taxon>
        <taxon>Agaricomycetidae</taxon>
        <taxon>Agaricales</taxon>
        <taxon>Pluteineae</taxon>
        <taxon>Pluteaceae</taxon>
        <taxon>Pluteus</taxon>
    </lineage>
</organism>
<reference evidence="1 2" key="1">
    <citation type="journal article" date="2019" name="Nat. Ecol. Evol.">
        <title>Megaphylogeny resolves global patterns of mushroom evolution.</title>
        <authorList>
            <person name="Varga T."/>
            <person name="Krizsan K."/>
            <person name="Foldi C."/>
            <person name="Dima B."/>
            <person name="Sanchez-Garcia M."/>
            <person name="Sanchez-Ramirez S."/>
            <person name="Szollosi G.J."/>
            <person name="Szarkandi J.G."/>
            <person name="Papp V."/>
            <person name="Albert L."/>
            <person name="Andreopoulos W."/>
            <person name="Angelini C."/>
            <person name="Antonin V."/>
            <person name="Barry K.W."/>
            <person name="Bougher N.L."/>
            <person name="Buchanan P."/>
            <person name="Buyck B."/>
            <person name="Bense V."/>
            <person name="Catcheside P."/>
            <person name="Chovatia M."/>
            <person name="Cooper J."/>
            <person name="Damon W."/>
            <person name="Desjardin D."/>
            <person name="Finy P."/>
            <person name="Geml J."/>
            <person name="Haridas S."/>
            <person name="Hughes K."/>
            <person name="Justo A."/>
            <person name="Karasinski D."/>
            <person name="Kautmanova I."/>
            <person name="Kiss B."/>
            <person name="Kocsube S."/>
            <person name="Kotiranta H."/>
            <person name="LaButti K.M."/>
            <person name="Lechner B.E."/>
            <person name="Liimatainen K."/>
            <person name="Lipzen A."/>
            <person name="Lukacs Z."/>
            <person name="Mihaltcheva S."/>
            <person name="Morgado L.N."/>
            <person name="Niskanen T."/>
            <person name="Noordeloos M.E."/>
            <person name="Ohm R.A."/>
            <person name="Ortiz-Santana B."/>
            <person name="Ovrebo C."/>
            <person name="Racz N."/>
            <person name="Riley R."/>
            <person name="Savchenko A."/>
            <person name="Shiryaev A."/>
            <person name="Soop K."/>
            <person name="Spirin V."/>
            <person name="Szebenyi C."/>
            <person name="Tomsovsky M."/>
            <person name="Tulloss R.E."/>
            <person name="Uehling J."/>
            <person name="Grigoriev I.V."/>
            <person name="Vagvolgyi C."/>
            <person name="Papp T."/>
            <person name="Martin F.M."/>
            <person name="Miettinen O."/>
            <person name="Hibbett D.S."/>
            <person name="Nagy L.G."/>
        </authorList>
    </citation>
    <scope>NUCLEOTIDE SEQUENCE [LARGE SCALE GENOMIC DNA]</scope>
    <source>
        <strain evidence="1 2">NL-1719</strain>
    </source>
</reference>
<dbReference type="EMBL" id="ML208314">
    <property type="protein sequence ID" value="TFK70393.1"/>
    <property type="molecule type" value="Genomic_DNA"/>
</dbReference>
<name>A0ACD3AXD5_9AGAR</name>
<evidence type="ECO:0000313" key="2">
    <source>
        <dbReference type="Proteomes" id="UP000308600"/>
    </source>
</evidence>
<protein>
    <submittedName>
        <fullName evidence="1">Anion exchanging protein</fullName>
    </submittedName>
</protein>